<dbReference type="Proteomes" id="UP000199268">
    <property type="component" value="Unassembled WGS sequence"/>
</dbReference>
<reference evidence="5" key="1">
    <citation type="submission" date="2016-08" db="EMBL/GenBank/DDBJ databases">
        <authorList>
            <person name="Varghese N."/>
            <person name="Submissions Spin"/>
        </authorList>
    </citation>
    <scope>NUCLEOTIDE SEQUENCE [LARGE SCALE GENOMIC DNA]</scope>
    <source>
        <strain evidence="5">R-53094</strain>
    </source>
</reference>
<sequence>MINISEDTEKFAEKVLDETTKYDGHIIRATEQTVQLPDGRQTKRDIVYHADAIAILALTKDNKMILEKQWRAPVQQLTLEIPAGKIDNRDQNPLDAVNRELNEETRLSANKIEEITGFYSSIGFSNEYMTLYLASDLEPVTMELPQDDDEQIDLIYVDYEQATELFNSGQLKDAKTNMAYLYWRTLQ</sequence>
<evidence type="ECO:0000259" key="3">
    <source>
        <dbReference type="PROSITE" id="PS51462"/>
    </source>
</evidence>
<dbReference type="AlphaFoldDB" id="A0A1C4A1V5"/>
<comment type="cofactor">
    <cofactor evidence="1">
        <name>Mg(2+)</name>
        <dbReference type="ChEBI" id="CHEBI:18420"/>
    </cofactor>
</comment>
<dbReference type="GO" id="GO:0006753">
    <property type="term" value="P:nucleoside phosphate metabolic process"/>
    <property type="evidence" value="ECO:0007669"/>
    <property type="project" value="TreeGrafter"/>
</dbReference>
<dbReference type="EMBL" id="FMAO01000003">
    <property type="protein sequence ID" value="SCB88561.1"/>
    <property type="molecule type" value="Genomic_DNA"/>
</dbReference>
<evidence type="ECO:0000256" key="1">
    <source>
        <dbReference type="ARBA" id="ARBA00001946"/>
    </source>
</evidence>
<evidence type="ECO:0000256" key="2">
    <source>
        <dbReference type="ARBA" id="ARBA00022801"/>
    </source>
</evidence>
<dbReference type="PANTHER" id="PTHR11839:SF18">
    <property type="entry name" value="NUDIX HYDROLASE DOMAIN-CONTAINING PROTEIN"/>
    <property type="match status" value="1"/>
</dbReference>
<dbReference type="Pfam" id="PF00293">
    <property type="entry name" value="NUDIX"/>
    <property type="match status" value="1"/>
</dbReference>
<accession>A0A1C4A1V5</accession>
<dbReference type="InterPro" id="IPR015797">
    <property type="entry name" value="NUDIX_hydrolase-like_dom_sf"/>
</dbReference>
<dbReference type="RefSeq" id="WP_092462004.1">
    <property type="nucleotide sequence ID" value="NZ_BJEE01000004.1"/>
</dbReference>
<proteinExistence type="predicted"/>
<evidence type="ECO:0000313" key="4">
    <source>
        <dbReference type="EMBL" id="SCB88561.1"/>
    </source>
</evidence>
<dbReference type="PROSITE" id="PS51462">
    <property type="entry name" value="NUDIX"/>
    <property type="match status" value="1"/>
</dbReference>
<feature type="domain" description="Nudix hydrolase" evidence="3">
    <location>
        <begin position="47"/>
        <end position="179"/>
    </location>
</feature>
<evidence type="ECO:0000313" key="5">
    <source>
        <dbReference type="Proteomes" id="UP000199268"/>
    </source>
</evidence>
<organism evidence="4 5">
    <name type="scientific">Weissella bombi</name>
    <dbReference type="NCBI Taxonomy" id="1505725"/>
    <lineage>
        <taxon>Bacteria</taxon>
        <taxon>Bacillati</taxon>
        <taxon>Bacillota</taxon>
        <taxon>Bacilli</taxon>
        <taxon>Lactobacillales</taxon>
        <taxon>Lactobacillaceae</taxon>
        <taxon>Weissella</taxon>
    </lineage>
</organism>
<dbReference type="SUPFAM" id="SSF55811">
    <property type="entry name" value="Nudix"/>
    <property type="match status" value="1"/>
</dbReference>
<protein>
    <submittedName>
        <fullName evidence="4">ADP-ribose pyrophosphatase</fullName>
    </submittedName>
</protein>
<name>A0A1C4A1V5_9LACO</name>
<dbReference type="OrthoDB" id="9806150at2"/>
<dbReference type="GO" id="GO:0019693">
    <property type="term" value="P:ribose phosphate metabolic process"/>
    <property type="evidence" value="ECO:0007669"/>
    <property type="project" value="TreeGrafter"/>
</dbReference>
<gene>
    <name evidence="4" type="ORF">GA0061074_103126</name>
</gene>
<keyword evidence="5" id="KW-1185">Reference proteome</keyword>
<dbReference type="CDD" id="cd03424">
    <property type="entry name" value="NUDIX_ADPRase_Nudt5_UGPPase_Nudt14"/>
    <property type="match status" value="1"/>
</dbReference>
<dbReference type="InterPro" id="IPR000086">
    <property type="entry name" value="NUDIX_hydrolase_dom"/>
</dbReference>
<dbReference type="GO" id="GO:0016787">
    <property type="term" value="F:hydrolase activity"/>
    <property type="evidence" value="ECO:0007669"/>
    <property type="project" value="UniProtKB-KW"/>
</dbReference>
<dbReference type="STRING" id="1505725.GA0061074_103126"/>
<dbReference type="Gene3D" id="3.90.79.10">
    <property type="entry name" value="Nucleoside Triphosphate Pyrophosphohydrolase"/>
    <property type="match status" value="1"/>
</dbReference>
<dbReference type="PANTHER" id="PTHR11839">
    <property type="entry name" value="UDP/ADP-SUGAR PYROPHOSPHATASE"/>
    <property type="match status" value="1"/>
</dbReference>
<dbReference type="GO" id="GO:0005829">
    <property type="term" value="C:cytosol"/>
    <property type="evidence" value="ECO:0007669"/>
    <property type="project" value="TreeGrafter"/>
</dbReference>
<keyword evidence="2" id="KW-0378">Hydrolase</keyword>